<dbReference type="AlphaFoldDB" id="A0AAV2GQR4"/>
<evidence type="ECO:0000313" key="2">
    <source>
        <dbReference type="EMBL" id="CAL1412831.1"/>
    </source>
</evidence>
<protein>
    <submittedName>
        <fullName evidence="2">Uncharacterized protein</fullName>
    </submittedName>
</protein>
<evidence type="ECO:0000313" key="3">
    <source>
        <dbReference type="Proteomes" id="UP001497516"/>
    </source>
</evidence>
<evidence type="ECO:0000256" key="1">
    <source>
        <dbReference type="SAM" id="MobiDB-lite"/>
    </source>
</evidence>
<accession>A0AAV2GQR4</accession>
<dbReference type="EMBL" id="OZ034822">
    <property type="protein sequence ID" value="CAL1412831.1"/>
    <property type="molecule type" value="Genomic_DNA"/>
</dbReference>
<organism evidence="2 3">
    <name type="scientific">Linum trigynum</name>
    <dbReference type="NCBI Taxonomy" id="586398"/>
    <lineage>
        <taxon>Eukaryota</taxon>
        <taxon>Viridiplantae</taxon>
        <taxon>Streptophyta</taxon>
        <taxon>Embryophyta</taxon>
        <taxon>Tracheophyta</taxon>
        <taxon>Spermatophyta</taxon>
        <taxon>Magnoliopsida</taxon>
        <taxon>eudicotyledons</taxon>
        <taxon>Gunneridae</taxon>
        <taxon>Pentapetalae</taxon>
        <taxon>rosids</taxon>
        <taxon>fabids</taxon>
        <taxon>Malpighiales</taxon>
        <taxon>Linaceae</taxon>
        <taxon>Linum</taxon>
    </lineage>
</organism>
<reference evidence="2 3" key="1">
    <citation type="submission" date="2024-04" db="EMBL/GenBank/DDBJ databases">
        <authorList>
            <person name="Fracassetti M."/>
        </authorList>
    </citation>
    <scope>NUCLEOTIDE SEQUENCE [LARGE SCALE GENOMIC DNA]</scope>
</reference>
<sequence length="75" mass="8444">MPASTLRPTDEYISLDRVVNGDGGERLDASTAESLTSVDERRKEREELENVKKSLSSPFTVPVQRNFFSKKSRAN</sequence>
<name>A0AAV2GQR4_9ROSI</name>
<gene>
    <name evidence="2" type="ORF">LTRI10_LOCUS52097</name>
</gene>
<proteinExistence type="predicted"/>
<dbReference type="Proteomes" id="UP001497516">
    <property type="component" value="Chromosome 9"/>
</dbReference>
<keyword evidence="3" id="KW-1185">Reference proteome</keyword>
<feature type="region of interest" description="Disordered" evidence="1">
    <location>
        <begin position="20"/>
        <end position="54"/>
    </location>
</feature>
<feature type="compositionally biased region" description="Basic and acidic residues" evidence="1">
    <location>
        <begin position="38"/>
        <end position="52"/>
    </location>
</feature>